<reference evidence="3" key="2">
    <citation type="submission" date="2021-04" db="EMBL/GenBank/DDBJ databases">
        <authorList>
            <person name="Gilroy R."/>
        </authorList>
    </citation>
    <scope>NUCLEOTIDE SEQUENCE</scope>
    <source>
        <strain evidence="3">USASDec5-558</strain>
    </source>
</reference>
<evidence type="ECO:0008006" key="5">
    <source>
        <dbReference type="Google" id="ProtNLM"/>
    </source>
</evidence>
<keyword evidence="2" id="KW-1133">Transmembrane helix</keyword>
<dbReference type="Proteomes" id="UP000886829">
    <property type="component" value="Unassembled WGS sequence"/>
</dbReference>
<feature type="region of interest" description="Disordered" evidence="1">
    <location>
        <begin position="368"/>
        <end position="387"/>
    </location>
</feature>
<evidence type="ECO:0000256" key="2">
    <source>
        <dbReference type="SAM" id="Phobius"/>
    </source>
</evidence>
<evidence type="ECO:0000313" key="4">
    <source>
        <dbReference type="Proteomes" id="UP000886829"/>
    </source>
</evidence>
<dbReference type="SUPFAM" id="SSF158682">
    <property type="entry name" value="TerB-like"/>
    <property type="match status" value="1"/>
</dbReference>
<feature type="region of interest" description="Disordered" evidence="1">
    <location>
        <begin position="195"/>
        <end position="232"/>
    </location>
</feature>
<feature type="transmembrane region" description="Helical" evidence="2">
    <location>
        <begin position="241"/>
        <end position="260"/>
    </location>
</feature>
<dbReference type="InterPro" id="IPR011990">
    <property type="entry name" value="TPR-like_helical_dom_sf"/>
</dbReference>
<proteinExistence type="predicted"/>
<organism evidence="3 4">
    <name type="scientific">Candidatus Anaerobiospirillum pullistercoris</name>
    <dbReference type="NCBI Taxonomy" id="2838452"/>
    <lineage>
        <taxon>Bacteria</taxon>
        <taxon>Pseudomonadati</taxon>
        <taxon>Pseudomonadota</taxon>
        <taxon>Gammaproteobacteria</taxon>
        <taxon>Aeromonadales</taxon>
        <taxon>Succinivibrionaceae</taxon>
        <taxon>Anaerobiospirillum</taxon>
    </lineage>
</organism>
<feature type="transmembrane region" description="Helical" evidence="2">
    <location>
        <begin position="6"/>
        <end position="32"/>
    </location>
</feature>
<evidence type="ECO:0000256" key="1">
    <source>
        <dbReference type="SAM" id="MobiDB-lite"/>
    </source>
</evidence>
<comment type="caution">
    <text evidence="3">The sequence shown here is derived from an EMBL/GenBank/DDBJ whole genome shotgun (WGS) entry which is preliminary data.</text>
</comment>
<accession>A0A9D1WE56</accession>
<dbReference type="EMBL" id="DXEV01000142">
    <property type="protein sequence ID" value="HIX57238.1"/>
    <property type="molecule type" value="Genomic_DNA"/>
</dbReference>
<feature type="compositionally biased region" description="Polar residues" evidence="1">
    <location>
        <begin position="370"/>
        <end position="387"/>
    </location>
</feature>
<sequence>MSWKGRILGAIIGLLFSPIGSVIGFILGYFFYDKSRNQQVKLQSQQQQRAKNSFLEAHYATRDHEQLLHSAFRLMGYVARGAGRINEAHIKQAEHVMDTLNLNSTQRAAAIKNFSLGKSGDFNFIHEITLLKHVLGSNNSMRSYFMELLVGIVVIDQNIASGERDRLFRIGGYVGVSTSELDALIEKRLQEIRPREQAAQQERPAQRAPAQEQAKAEAGAAQSATEESSAQVQPSRSHKGWILVGLLVLGIIGGGGWWAYHNKIFVTPENLHKFCDLHNNGIACYRLATRYAQGKGVPQDSQLAQKYFHRGCELHNAKACTYVAQASMQGQTPAVAATTADAPAPAPKTPAMSDQEIEQLRNMLLEGENSRNVLNIETQDQAPSEQP</sequence>
<feature type="compositionally biased region" description="Low complexity" evidence="1">
    <location>
        <begin position="197"/>
        <end position="232"/>
    </location>
</feature>
<dbReference type="InterPro" id="IPR029024">
    <property type="entry name" value="TerB-like"/>
</dbReference>
<gene>
    <name evidence="3" type="ORF">H9850_07190</name>
</gene>
<dbReference type="AlphaFoldDB" id="A0A9D1WE56"/>
<evidence type="ECO:0000313" key="3">
    <source>
        <dbReference type="EMBL" id="HIX57238.1"/>
    </source>
</evidence>
<dbReference type="SUPFAM" id="SSF81901">
    <property type="entry name" value="HCP-like"/>
    <property type="match status" value="1"/>
</dbReference>
<protein>
    <recommendedName>
        <fullName evidence="5">Sel1 repeat family protein</fullName>
    </recommendedName>
</protein>
<dbReference type="SMART" id="SM00671">
    <property type="entry name" value="SEL1"/>
    <property type="match status" value="1"/>
</dbReference>
<name>A0A9D1WE56_9GAMM</name>
<keyword evidence="2" id="KW-0472">Membrane</keyword>
<dbReference type="Gene3D" id="1.10.3680.10">
    <property type="entry name" value="TerB-like"/>
    <property type="match status" value="1"/>
</dbReference>
<dbReference type="InterPro" id="IPR006597">
    <property type="entry name" value="Sel1-like"/>
</dbReference>
<dbReference type="Gene3D" id="1.25.40.10">
    <property type="entry name" value="Tetratricopeptide repeat domain"/>
    <property type="match status" value="1"/>
</dbReference>
<keyword evidence="2" id="KW-0812">Transmembrane</keyword>
<reference evidence="3" key="1">
    <citation type="journal article" date="2021" name="PeerJ">
        <title>Extensive microbial diversity within the chicken gut microbiome revealed by metagenomics and culture.</title>
        <authorList>
            <person name="Gilroy R."/>
            <person name="Ravi A."/>
            <person name="Getino M."/>
            <person name="Pursley I."/>
            <person name="Horton D.L."/>
            <person name="Alikhan N.F."/>
            <person name="Baker D."/>
            <person name="Gharbi K."/>
            <person name="Hall N."/>
            <person name="Watson M."/>
            <person name="Adriaenssens E.M."/>
            <person name="Foster-Nyarko E."/>
            <person name="Jarju S."/>
            <person name="Secka A."/>
            <person name="Antonio M."/>
            <person name="Oren A."/>
            <person name="Chaudhuri R.R."/>
            <person name="La Ragione R."/>
            <person name="Hildebrand F."/>
            <person name="Pallen M.J."/>
        </authorList>
    </citation>
    <scope>NUCLEOTIDE SEQUENCE</scope>
    <source>
        <strain evidence="3">USASDec5-558</strain>
    </source>
</reference>